<protein>
    <submittedName>
        <fullName evidence="2">Uncharacterized protein</fullName>
    </submittedName>
</protein>
<name>A0AAV8UM63_9RHOD</name>
<feature type="compositionally biased region" description="Basic and acidic residues" evidence="1">
    <location>
        <begin position="132"/>
        <end position="154"/>
    </location>
</feature>
<accession>A0AAV8UM63</accession>
<dbReference type="EMBL" id="JAMWBK010000007">
    <property type="protein sequence ID" value="KAJ8903588.1"/>
    <property type="molecule type" value="Genomic_DNA"/>
</dbReference>
<dbReference type="InterPro" id="IPR019324">
    <property type="entry name" value="MPP6"/>
</dbReference>
<gene>
    <name evidence="2" type="ORF">NDN08_004692</name>
</gene>
<reference evidence="2 3" key="1">
    <citation type="journal article" date="2023" name="Nat. Commun.">
        <title>Origin of minicircular mitochondrial genomes in red algae.</title>
        <authorList>
            <person name="Lee Y."/>
            <person name="Cho C.H."/>
            <person name="Lee Y.M."/>
            <person name="Park S.I."/>
            <person name="Yang J.H."/>
            <person name="West J.A."/>
            <person name="Bhattacharya D."/>
            <person name="Yoon H.S."/>
        </authorList>
    </citation>
    <scope>NUCLEOTIDE SEQUENCE [LARGE SCALE GENOMIC DNA]</scope>
    <source>
        <strain evidence="2 3">CCMP1338</strain>
        <tissue evidence="2">Whole cell</tissue>
    </source>
</reference>
<feature type="compositionally biased region" description="Basic and acidic residues" evidence="1">
    <location>
        <begin position="111"/>
        <end position="125"/>
    </location>
</feature>
<feature type="compositionally biased region" description="Basic and acidic residues" evidence="1">
    <location>
        <begin position="57"/>
        <end position="67"/>
    </location>
</feature>
<evidence type="ECO:0000256" key="1">
    <source>
        <dbReference type="SAM" id="MobiDB-lite"/>
    </source>
</evidence>
<dbReference type="GO" id="GO:0000460">
    <property type="term" value="P:maturation of 5.8S rRNA"/>
    <property type="evidence" value="ECO:0007669"/>
    <property type="project" value="TreeGrafter"/>
</dbReference>
<feature type="region of interest" description="Disordered" evidence="1">
    <location>
        <begin position="1"/>
        <end position="154"/>
    </location>
</feature>
<evidence type="ECO:0000313" key="2">
    <source>
        <dbReference type="EMBL" id="KAJ8903588.1"/>
    </source>
</evidence>
<proteinExistence type="predicted"/>
<evidence type="ECO:0000313" key="3">
    <source>
        <dbReference type="Proteomes" id="UP001157974"/>
    </source>
</evidence>
<dbReference type="PANTHER" id="PTHR13582">
    <property type="entry name" value="M-PHASE PHOSPHOPROTEIN 6"/>
    <property type="match status" value="1"/>
</dbReference>
<dbReference type="AlphaFoldDB" id="A0AAV8UM63"/>
<dbReference type="PANTHER" id="PTHR13582:SF0">
    <property type="entry name" value="M-PHASE PHOSPHOPROTEIN 6"/>
    <property type="match status" value="1"/>
</dbReference>
<comment type="caution">
    <text evidence="2">The sequence shown here is derived from an EMBL/GenBank/DDBJ whole genome shotgun (WGS) entry which is preliminary data.</text>
</comment>
<dbReference type="Pfam" id="PF10175">
    <property type="entry name" value="MPP6"/>
    <property type="match status" value="1"/>
</dbReference>
<sequence length="154" mass="17710">MAQEKSDNHVKSLSSGLQGMRFMKRKRERDLRAKLADEESTDEKKTAAANSSTKPAPRPERVPDAVRKSKKGGVHVIDESAYGELTSEIGRRSFKRFNPYFEDGQSQKNSPNEESKESRYEKESELTAEQVKSWREKYVTGSRKDERTAKKPRR</sequence>
<keyword evidence="3" id="KW-1185">Reference proteome</keyword>
<dbReference type="Proteomes" id="UP001157974">
    <property type="component" value="Unassembled WGS sequence"/>
</dbReference>
<feature type="compositionally biased region" description="Basic and acidic residues" evidence="1">
    <location>
        <begin position="1"/>
        <end position="10"/>
    </location>
</feature>
<feature type="compositionally biased region" description="Basic and acidic residues" evidence="1">
    <location>
        <begin position="28"/>
        <end position="46"/>
    </location>
</feature>
<organism evidence="2 3">
    <name type="scientific">Rhodosorus marinus</name>
    <dbReference type="NCBI Taxonomy" id="101924"/>
    <lineage>
        <taxon>Eukaryota</taxon>
        <taxon>Rhodophyta</taxon>
        <taxon>Stylonematophyceae</taxon>
        <taxon>Stylonematales</taxon>
        <taxon>Stylonemataceae</taxon>
        <taxon>Rhodosorus</taxon>
    </lineage>
</organism>